<reference evidence="3 4" key="1">
    <citation type="journal article" date="2024" name="Commun. Biol.">
        <title>Comparative genomic analysis of thermophilic fungi reveals convergent evolutionary adaptations and gene losses.</title>
        <authorList>
            <person name="Steindorff A.S."/>
            <person name="Aguilar-Pontes M.V."/>
            <person name="Robinson A.J."/>
            <person name="Andreopoulos B."/>
            <person name="LaButti K."/>
            <person name="Kuo A."/>
            <person name="Mondo S."/>
            <person name="Riley R."/>
            <person name="Otillar R."/>
            <person name="Haridas S."/>
            <person name="Lipzen A."/>
            <person name="Grimwood J."/>
            <person name="Schmutz J."/>
            <person name="Clum A."/>
            <person name="Reid I.D."/>
            <person name="Moisan M.C."/>
            <person name="Butler G."/>
            <person name="Nguyen T.T.M."/>
            <person name="Dewar K."/>
            <person name="Conant G."/>
            <person name="Drula E."/>
            <person name="Henrissat B."/>
            <person name="Hansel C."/>
            <person name="Singer S."/>
            <person name="Hutchinson M.I."/>
            <person name="de Vries R.P."/>
            <person name="Natvig D.O."/>
            <person name="Powell A.J."/>
            <person name="Tsang A."/>
            <person name="Grigoriev I.V."/>
        </authorList>
    </citation>
    <scope>NUCLEOTIDE SEQUENCE [LARGE SCALE GENOMIC DNA]</scope>
    <source>
        <strain evidence="3 4">CBS 620.91</strain>
    </source>
</reference>
<keyword evidence="2" id="KW-1133">Transmembrane helix</keyword>
<accession>A0ABR3V770</accession>
<protein>
    <submittedName>
        <fullName evidence="3">Uncharacterized protein</fullName>
    </submittedName>
</protein>
<evidence type="ECO:0000313" key="3">
    <source>
        <dbReference type="EMBL" id="KAL1837422.1"/>
    </source>
</evidence>
<feature type="compositionally biased region" description="Basic and acidic residues" evidence="1">
    <location>
        <begin position="77"/>
        <end position="86"/>
    </location>
</feature>
<organism evidence="3 4">
    <name type="scientific">Humicola insolens</name>
    <name type="common">Soft-rot fungus</name>
    <dbReference type="NCBI Taxonomy" id="85995"/>
    <lineage>
        <taxon>Eukaryota</taxon>
        <taxon>Fungi</taxon>
        <taxon>Dikarya</taxon>
        <taxon>Ascomycota</taxon>
        <taxon>Pezizomycotina</taxon>
        <taxon>Sordariomycetes</taxon>
        <taxon>Sordariomycetidae</taxon>
        <taxon>Sordariales</taxon>
        <taxon>Chaetomiaceae</taxon>
        <taxon>Mycothermus</taxon>
    </lineage>
</organism>
<gene>
    <name evidence="3" type="ORF">VTJ49DRAFT_3793</name>
</gene>
<dbReference type="EMBL" id="JAZGSY010000296">
    <property type="protein sequence ID" value="KAL1837422.1"/>
    <property type="molecule type" value="Genomic_DNA"/>
</dbReference>
<feature type="region of interest" description="Disordered" evidence="1">
    <location>
        <begin position="70"/>
        <end position="137"/>
    </location>
</feature>
<proteinExistence type="predicted"/>
<sequence length="137" mass="15187">MRLLTSGQVSLAVSSMIVFICTLALFLSGYALQQRTLRDLREAIRLADGTRRPPLPLAPSQPYPKSLWEKLGVTDKGNGDDAETRYVQKRPKGGNDAGGSSRTERLQSIREEMRASTAASRREAGGYYRPRKVVGYQ</sequence>
<feature type="compositionally biased region" description="Basic and acidic residues" evidence="1">
    <location>
        <begin position="102"/>
        <end position="124"/>
    </location>
</feature>
<keyword evidence="2" id="KW-0812">Transmembrane</keyword>
<feature type="transmembrane region" description="Helical" evidence="2">
    <location>
        <begin position="12"/>
        <end position="32"/>
    </location>
</feature>
<keyword evidence="4" id="KW-1185">Reference proteome</keyword>
<evidence type="ECO:0000256" key="2">
    <source>
        <dbReference type="SAM" id="Phobius"/>
    </source>
</evidence>
<dbReference type="Proteomes" id="UP001583172">
    <property type="component" value="Unassembled WGS sequence"/>
</dbReference>
<name>A0ABR3V770_HUMIN</name>
<evidence type="ECO:0000313" key="4">
    <source>
        <dbReference type="Proteomes" id="UP001583172"/>
    </source>
</evidence>
<keyword evidence="2" id="KW-0472">Membrane</keyword>
<comment type="caution">
    <text evidence="3">The sequence shown here is derived from an EMBL/GenBank/DDBJ whole genome shotgun (WGS) entry which is preliminary data.</text>
</comment>
<evidence type="ECO:0000256" key="1">
    <source>
        <dbReference type="SAM" id="MobiDB-lite"/>
    </source>
</evidence>